<reference evidence="2" key="1">
    <citation type="submission" date="2020-06" db="EMBL/GenBank/DDBJ databases">
        <title>Genomes of multiple members of Pneumocystis genus reveal paths to human pathogen Pneumocystis jirovecii.</title>
        <authorList>
            <person name="Cisse O.H."/>
            <person name="Ma L."/>
            <person name="Dekker J."/>
            <person name="Khil P."/>
            <person name="Jo J."/>
            <person name="Brenchley J."/>
            <person name="Blair R."/>
            <person name="Pahar B."/>
            <person name="Chabe M."/>
            <person name="Van Rompay K.A."/>
            <person name="Keesler R."/>
            <person name="Sukura A."/>
            <person name="Hirsch V."/>
            <person name="Kutty G."/>
            <person name="Liu Y."/>
            <person name="Peng L."/>
            <person name="Chen J."/>
            <person name="Song J."/>
            <person name="Weissenbacher-Lang C."/>
            <person name="Xu J."/>
            <person name="Upham N.S."/>
            <person name="Stajich J.E."/>
            <person name="Cuomo C.A."/>
            <person name="Cushion M.T."/>
            <person name="Kovacs J.A."/>
        </authorList>
    </citation>
    <scope>NUCLEOTIDE SEQUENCE</scope>
    <source>
        <strain evidence="2">2A</strain>
    </source>
</reference>
<gene>
    <name evidence="2" type="ORF">MERGE_003197</name>
</gene>
<sequence length="94" mass="10970">MKFSPARIYFNIFKASNSSLNFYLRLRLIPDYFSLYSSVMASHPLSFHLFLDQVLLGLPHTLRWTLVYASMVGLMAWFGIAPFIHKLIGWQIKN</sequence>
<dbReference type="Proteomes" id="UP000663699">
    <property type="component" value="Chromosome 9"/>
</dbReference>
<feature type="transmembrane region" description="Helical" evidence="1">
    <location>
        <begin position="63"/>
        <end position="84"/>
    </location>
</feature>
<organism evidence="2 3">
    <name type="scientific">Pneumocystis wakefieldiae</name>
    <dbReference type="NCBI Taxonomy" id="38082"/>
    <lineage>
        <taxon>Eukaryota</taxon>
        <taxon>Fungi</taxon>
        <taxon>Dikarya</taxon>
        <taxon>Ascomycota</taxon>
        <taxon>Taphrinomycotina</taxon>
        <taxon>Pneumocystomycetes</taxon>
        <taxon>Pneumocystaceae</taxon>
        <taxon>Pneumocystis</taxon>
    </lineage>
</organism>
<keyword evidence="1" id="KW-0812">Transmembrane</keyword>
<protein>
    <submittedName>
        <fullName evidence="2">Uncharacterized protein</fullName>
    </submittedName>
</protein>
<keyword evidence="3" id="KW-1185">Reference proteome</keyword>
<feature type="transmembrane region" description="Helical" evidence="1">
    <location>
        <begin position="32"/>
        <end position="51"/>
    </location>
</feature>
<dbReference type="AlphaFoldDB" id="A0A899FQ38"/>
<keyword evidence="1" id="KW-0472">Membrane</keyword>
<accession>A0A899FQ38</accession>
<evidence type="ECO:0000313" key="3">
    <source>
        <dbReference type="Proteomes" id="UP000663699"/>
    </source>
</evidence>
<proteinExistence type="predicted"/>
<evidence type="ECO:0000313" key="2">
    <source>
        <dbReference type="EMBL" id="QSL66060.1"/>
    </source>
</evidence>
<dbReference type="EMBL" id="CP054540">
    <property type="protein sequence ID" value="QSL66060.1"/>
    <property type="molecule type" value="Genomic_DNA"/>
</dbReference>
<keyword evidence="1" id="KW-1133">Transmembrane helix</keyword>
<name>A0A899FQ38_9ASCO</name>
<evidence type="ECO:0000256" key="1">
    <source>
        <dbReference type="SAM" id="Phobius"/>
    </source>
</evidence>
<dbReference type="OrthoDB" id="3360032at2759"/>